<comment type="catalytic activity">
    <reaction evidence="8">
        <text>L-tyrosyl-[protein] + UTP = O-(5'-uridylyl)-L-tyrosyl-[protein] + diphosphate</text>
        <dbReference type="Rhea" id="RHEA:83887"/>
        <dbReference type="Rhea" id="RHEA-COMP:10136"/>
        <dbReference type="Rhea" id="RHEA-COMP:20238"/>
        <dbReference type="ChEBI" id="CHEBI:33019"/>
        <dbReference type="ChEBI" id="CHEBI:46398"/>
        <dbReference type="ChEBI" id="CHEBI:46858"/>
        <dbReference type="ChEBI" id="CHEBI:90602"/>
    </reaction>
</comment>
<feature type="binding site" evidence="8">
    <location>
        <position position="79"/>
    </location>
    <ligand>
        <name>ATP</name>
        <dbReference type="ChEBI" id="CHEBI:30616"/>
    </ligand>
</feature>
<evidence type="ECO:0000256" key="1">
    <source>
        <dbReference type="ARBA" id="ARBA00009747"/>
    </source>
</evidence>
<keyword evidence="3 8" id="KW-0548">Nucleotidyltransferase</keyword>
<feature type="binding site" evidence="8">
    <location>
        <position position="82"/>
    </location>
    <ligand>
        <name>ATP</name>
        <dbReference type="ChEBI" id="CHEBI:30616"/>
    </ligand>
</feature>
<dbReference type="EMBL" id="CYHG01000003">
    <property type="protein sequence ID" value="CUB03499.1"/>
    <property type="molecule type" value="Genomic_DNA"/>
</dbReference>
<evidence type="ECO:0000256" key="7">
    <source>
        <dbReference type="ARBA" id="ARBA00022842"/>
    </source>
</evidence>
<proteinExistence type="inferred from homology"/>
<keyword evidence="2 8" id="KW-0808">Transferase</keyword>
<comment type="similarity">
    <text evidence="1 8">Belongs to the SELO family.</text>
</comment>
<dbReference type="GO" id="GO:0000287">
    <property type="term" value="F:magnesium ion binding"/>
    <property type="evidence" value="ECO:0007669"/>
    <property type="project" value="UniProtKB-UniRule"/>
</dbReference>
<feature type="binding site" evidence="8">
    <location>
        <position position="114"/>
    </location>
    <ligand>
        <name>ATP</name>
        <dbReference type="ChEBI" id="CHEBI:30616"/>
    </ligand>
</feature>
<evidence type="ECO:0000313" key="9">
    <source>
        <dbReference type="EMBL" id="CUB03499.1"/>
    </source>
</evidence>
<reference evidence="10" key="1">
    <citation type="submission" date="2015-08" db="EMBL/GenBank/DDBJ databases">
        <authorList>
            <person name="Varghese N."/>
        </authorList>
    </citation>
    <scope>NUCLEOTIDE SEQUENCE [LARGE SCALE GENOMIC DNA]</scope>
    <source>
        <strain evidence="10">JCM 18476</strain>
    </source>
</reference>
<dbReference type="RefSeq" id="WP_055462451.1">
    <property type="nucleotide sequence ID" value="NZ_CYHG01000003.1"/>
</dbReference>
<dbReference type="Proteomes" id="UP000182769">
    <property type="component" value="Unassembled WGS sequence"/>
</dbReference>
<keyword evidence="7 8" id="KW-0460">Magnesium</keyword>
<dbReference type="PANTHER" id="PTHR32057">
    <property type="entry name" value="PROTEIN ADENYLYLTRANSFERASE SELO, MITOCHONDRIAL"/>
    <property type="match status" value="1"/>
</dbReference>
<dbReference type="EC" id="2.7.7.-" evidence="8"/>
<dbReference type="GO" id="GO:0030145">
    <property type="term" value="F:manganese ion binding"/>
    <property type="evidence" value="ECO:0007669"/>
    <property type="project" value="UniProtKB-UniRule"/>
</dbReference>
<dbReference type="STRING" id="1137284.GCA_001418205_01350"/>
<evidence type="ECO:0000256" key="6">
    <source>
        <dbReference type="ARBA" id="ARBA00022840"/>
    </source>
</evidence>
<feature type="binding site" evidence="8">
    <location>
        <position position="115"/>
    </location>
    <ligand>
        <name>ATP</name>
        <dbReference type="ChEBI" id="CHEBI:30616"/>
    </ligand>
</feature>
<evidence type="ECO:0000256" key="8">
    <source>
        <dbReference type="HAMAP-Rule" id="MF_00692"/>
    </source>
</evidence>
<comment type="catalytic activity">
    <reaction evidence="8">
        <text>L-tyrosyl-[protein] + ATP = O-(5'-adenylyl)-L-tyrosyl-[protein] + diphosphate</text>
        <dbReference type="Rhea" id="RHEA:54288"/>
        <dbReference type="Rhea" id="RHEA-COMP:10136"/>
        <dbReference type="Rhea" id="RHEA-COMP:13846"/>
        <dbReference type="ChEBI" id="CHEBI:30616"/>
        <dbReference type="ChEBI" id="CHEBI:33019"/>
        <dbReference type="ChEBI" id="CHEBI:46858"/>
        <dbReference type="ChEBI" id="CHEBI:83624"/>
        <dbReference type="EC" id="2.7.7.108"/>
    </reaction>
</comment>
<feature type="active site" description="Proton acceptor" evidence="8">
    <location>
        <position position="241"/>
    </location>
</feature>
<keyword evidence="4 8" id="KW-0479">Metal-binding</keyword>
<protein>
    <recommendedName>
        <fullName evidence="8">Protein nucleotidyltransferase YdiU</fullName>
        <ecNumber evidence="8">2.7.7.-</ecNumber>
    </recommendedName>
    <alternativeName>
        <fullName evidence="8">Protein adenylyltransferase YdiU</fullName>
        <ecNumber evidence="8">2.7.7.108</ecNumber>
    </alternativeName>
    <alternativeName>
        <fullName evidence="8">Protein uridylyltransferase YdiU</fullName>
        <ecNumber evidence="8">2.7.7.-</ecNumber>
    </alternativeName>
</protein>
<name>A0A0K6IK67_9GAMM</name>
<dbReference type="HAMAP" id="MF_00692">
    <property type="entry name" value="SelO"/>
    <property type="match status" value="1"/>
</dbReference>
<keyword evidence="8" id="KW-0464">Manganese</keyword>
<dbReference type="NCBIfam" id="NF000658">
    <property type="entry name" value="PRK00029.1"/>
    <property type="match status" value="1"/>
</dbReference>
<comment type="catalytic activity">
    <reaction evidence="8">
        <text>L-seryl-[protein] + UTP = O-(5'-uridylyl)-L-seryl-[protein] + diphosphate</text>
        <dbReference type="Rhea" id="RHEA:64604"/>
        <dbReference type="Rhea" id="RHEA-COMP:9863"/>
        <dbReference type="Rhea" id="RHEA-COMP:16635"/>
        <dbReference type="ChEBI" id="CHEBI:29999"/>
        <dbReference type="ChEBI" id="CHEBI:33019"/>
        <dbReference type="ChEBI" id="CHEBI:46398"/>
        <dbReference type="ChEBI" id="CHEBI:156051"/>
    </reaction>
</comment>
<gene>
    <name evidence="8" type="primary">ydiU</name>
    <name evidence="8" type="synonym">selO</name>
    <name evidence="9" type="ORF">Ga0061065_103350</name>
</gene>
<keyword evidence="5 8" id="KW-0547">Nucleotide-binding</keyword>
<feature type="binding site" evidence="8">
    <location>
        <position position="81"/>
    </location>
    <ligand>
        <name>ATP</name>
        <dbReference type="ChEBI" id="CHEBI:30616"/>
    </ligand>
</feature>
<feature type="binding site" evidence="8">
    <location>
        <position position="242"/>
    </location>
    <ligand>
        <name>Mg(2+)</name>
        <dbReference type="ChEBI" id="CHEBI:18420"/>
    </ligand>
</feature>
<feature type="binding site" evidence="8">
    <location>
        <position position="102"/>
    </location>
    <ligand>
        <name>ATP</name>
        <dbReference type="ChEBI" id="CHEBI:30616"/>
    </ligand>
</feature>
<dbReference type="AlphaFoldDB" id="A0A0K6IK67"/>
<keyword evidence="10" id="KW-1185">Reference proteome</keyword>
<organism evidence="9 10">
    <name type="scientific">Marinomonas fungiae</name>
    <dbReference type="NCBI Taxonomy" id="1137284"/>
    <lineage>
        <taxon>Bacteria</taxon>
        <taxon>Pseudomonadati</taxon>
        <taxon>Pseudomonadota</taxon>
        <taxon>Gammaproteobacteria</taxon>
        <taxon>Oceanospirillales</taxon>
        <taxon>Oceanospirillaceae</taxon>
        <taxon>Marinomonas</taxon>
    </lineage>
</organism>
<evidence type="ECO:0000313" key="10">
    <source>
        <dbReference type="Proteomes" id="UP000182769"/>
    </source>
</evidence>
<dbReference type="EC" id="2.7.7.108" evidence="8"/>
<evidence type="ECO:0000256" key="5">
    <source>
        <dbReference type="ARBA" id="ARBA00022741"/>
    </source>
</evidence>
<comment type="function">
    <text evidence="8">Nucleotidyltransferase involved in the post-translational modification of proteins. It can catalyze the addition of adenosine monophosphate (AMP) or uridine monophosphate (UMP) to a protein, resulting in modifications known as AMPylation and UMPylation.</text>
</comment>
<comment type="catalytic activity">
    <reaction evidence="8">
        <text>L-histidyl-[protein] + UTP = N(tele)-(5'-uridylyl)-L-histidyl-[protein] + diphosphate</text>
        <dbReference type="Rhea" id="RHEA:83891"/>
        <dbReference type="Rhea" id="RHEA-COMP:9745"/>
        <dbReference type="Rhea" id="RHEA-COMP:20239"/>
        <dbReference type="ChEBI" id="CHEBI:29979"/>
        <dbReference type="ChEBI" id="CHEBI:33019"/>
        <dbReference type="ChEBI" id="CHEBI:46398"/>
        <dbReference type="ChEBI" id="CHEBI:233474"/>
    </reaction>
</comment>
<comment type="catalytic activity">
    <reaction evidence="8">
        <text>L-threonyl-[protein] + ATP = 3-O-(5'-adenylyl)-L-threonyl-[protein] + diphosphate</text>
        <dbReference type="Rhea" id="RHEA:54292"/>
        <dbReference type="Rhea" id="RHEA-COMP:11060"/>
        <dbReference type="Rhea" id="RHEA-COMP:13847"/>
        <dbReference type="ChEBI" id="CHEBI:30013"/>
        <dbReference type="ChEBI" id="CHEBI:30616"/>
        <dbReference type="ChEBI" id="CHEBI:33019"/>
        <dbReference type="ChEBI" id="CHEBI:138113"/>
        <dbReference type="EC" id="2.7.7.108"/>
    </reaction>
</comment>
<dbReference type="GO" id="GO:0070733">
    <property type="term" value="F:AMPylase activity"/>
    <property type="evidence" value="ECO:0007669"/>
    <property type="project" value="UniProtKB-EC"/>
</dbReference>
<evidence type="ECO:0000256" key="2">
    <source>
        <dbReference type="ARBA" id="ARBA00022679"/>
    </source>
</evidence>
<feature type="binding site" evidence="8">
    <location>
        <position position="251"/>
    </location>
    <ligand>
        <name>ATP</name>
        <dbReference type="ChEBI" id="CHEBI:30616"/>
    </ligand>
</feature>
<feature type="binding site" evidence="8">
    <location>
        <position position="251"/>
    </location>
    <ligand>
        <name>Mg(2+)</name>
        <dbReference type="ChEBI" id="CHEBI:18420"/>
    </ligand>
</feature>
<comment type="catalytic activity">
    <reaction evidence="8">
        <text>L-seryl-[protein] + ATP = 3-O-(5'-adenylyl)-L-seryl-[protein] + diphosphate</text>
        <dbReference type="Rhea" id="RHEA:58120"/>
        <dbReference type="Rhea" id="RHEA-COMP:9863"/>
        <dbReference type="Rhea" id="RHEA-COMP:15073"/>
        <dbReference type="ChEBI" id="CHEBI:29999"/>
        <dbReference type="ChEBI" id="CHEBI:30616"/>
        <dbReference type="ChEBI" id="CHEBI:33019"/>
        <dbReference type="ChEBI" id="CHEBI:142516"/>
        <dbReference type="EC" id="2.7.7.108"/>
    </reaction>
</comment>
<comment type="cofactor">
    <cofactor evidence="8">
        <name>Mg(2+)</name>
        <dbReference type="ChEBI" id="CHEBI:18420"/>
    </cofactor>
    <cofactor evidence="8">
        <name>Mn(2+)</name>
        <dbReference type="ChEBI" id="CHEBI:29035"/>
    </cofactor>
</comment>
<keyword evidence="6 8" id="KW-0067">ATP-binding</keyword>
<sequence>MLLHHHFAELGYEFYAHTQIQPLQAQRLVEFNESLAQELGIDFSDEFVQRQLSGQEAVDGALSMVYAGHQFGGFTPRLGDGRGVLLGEVKDNLGVLHDLHVKGAGKTPFSRQGDGRAVLRSSIREYFASEAMHGLGIPTSRALALYDSTQAVYRERPETGAMLIRTAKTHIRFGHFEYFFAHKKYDELQQLIDYTLDTYFSHLKEDAQPIQSMLIEIVQRTARMIAKWQSVGFQHGVMNTDNFSILGETIDYGPYGFMEDFNERWICNHSDYEGRYAFHRQPGIGLWNLNCLMFAFSKHFSREELIEILKHYEPCLQSHYDELMAEKLGLANTVELEPLLEQLFSLLRKEHVDFTIFFRFLSLFEADKPEFLMDEVVDRKAMADWLNYYWSVRNDGRDQQAVSKQMQRVNPKFILRNYLAHQAIEAAESGNYLPFRQLLKVLSSPYDEHPESEALAKRAPDWGRHLEVSCSS</sequence>
<evidence type="ECO:0000256" key="4">
    <source>
        <dbReference type="ARBA" id="ARBA00022723"/>
    </source>
</evidence>
<dbReference type="PANTHER" id="PTHR32057:SF14">
    <property type="entry name" value="PROTEIN ADENYLYLTRANSFERASE SELO, MITOCHONDRIAL"/>
    <property type="match status" value="1"/>
</dbReference>
<dbReference type="Pfam" id="PF02696">
    <property type="entry name" value="SelO"/>
    <property type="match status" value="1"/>
</dbReference>
<feature type="binding site" evidence="8">
    <location>
        <position position="172"/>
    </location>
    <ligand>
        <name>ATP</name>
        <dbReference type="ChEBI" id="CHEBI:30616"/>
    </ligand>
</feature>
<evidence type="ECO:0000256" key="3">
    <source>
        <dbReference type="ARBA" id="ARBA00022695"/>
    </source>
</evidence>
<dbReference type="InterPro" id="IPR003846">
    <property type="entry name" value="SelO"/>
</dbReference>
<feature type="binding site" evidence="8">
    <location>
        <position position="165"/>
    </location>
    <ligand>
        <name>ATP</name>
        <dbReference type="ChEBI" id="CHEBI:30616"/>
    </ligand>
</feature>
<dbReference type="OrthoDB" id="9776281at2"/>
<accession>A0A0K6IK67</accession>
<dbReference type="GO" id="GO:0005524">
    <property type="term" value="F:ATP binding"/>
    <property type="evidence" value="ECO:0007669"/>
    <property type="project" value="UniProtKB-UniRule"/>
</dbReference>